<protein>
    <submittedName>
        <fullName evidence="1">Uncharacterized protein</fullName>
    </submittedName>
</protein>
<dbReference type="EMBL" id="JARWAM010000006">
    <property type="protein sequence ID" value="MDR5905666.1"/>
    <property type="molecule type" value="Genomic_DNA"/>
</dbReference>
<organism evidence="1 2">
    <name type="scientific">Franzmannia qiaohouensis</name>
    <dbReference type="NCBI Taxonomy" id="1329370"/>
    <lineage>
        <taxon>Bacteria</taxon>
        <taxon>Pseudomonadati</taxon>
        <taxon>Pseudomonadota</taxon>
        <taxon>Gammaproteobacteria</taxon>
        <taxon>Oceanospirillales</taxon>
        <taxon>Halomonadaceae</taxon>
        <taxon>Franzmannia</taxon>
    </lineage>
</organism>
<proteinExistence type="predicted"/>
<dbReference type="RefSeq" id="WP_309720625.1">
    <property type="nucleotide sequence ID" value="NZ_JARWAM010000006.1"/>
</dbReference>
<name>A0ABU1HEA9_9GAMM</name>
<sequence length="165" mass="18896">MNDDELLQLLPLKRTWLDDIVGVFLKRPNGVAEIDAVVASLLKTDRNMGAEGEATVTRTINNFCINAGDEEGKVRHPIFERIGPAQYRLLTFPNAPDLIEVQKIQFAEHAYQRLWEFFVSHAKKKPKWNELTKRQQLEAFARNLKENEQLQKLLEAYGGQPPLAV</sequence>
<gene>
    <name evidence="1" type="ORF">QC821_10310</name>
</gene>
<accession>A0ABU1HEA9</accession>
<evidence type="ECO:0000313" key="1">
    <source>
        <dbReference type="EMBL" id="MDR5905666.1"/>
    </source>
</evidence>
<dbReference type="Proteomes" id="UP001251374">
    <property type="component" value="Unassembled WGS sequence"/>
</dbReference>
<keyword evidence="2" id="KW-1185">Reference proteome</keyword>
<reference evidence="1 2" key="1">
    <citation type="submission" date="2023-04" db="EMBL/GenBank/DDBJ databases">
        <title>A long-awaited taxogenomic arrangement of the family Halomonadaceae.</title>
        <authorList>
            <person name="De La Haba R."/>
            <person name="Chuvochina M."/>
            <person name="Wittouck S."/>
            <person name="Arahal D.R."/>
            <person name="Sanchez-Porro C."/>
            <person name="Hugenholtz P."/>
            <person name="Ventosa A."/>
        </authorList>
    </citation>
    <scope>NUCLEOTIDE SEQUENCE [LARGE SCALE GENOMIC DNA]</scope>
    <source>
        <strain evidence="1 2">DSM 26770</strain>
    </source>
</reference>
<evidence type="ECO:0000313" key="2">
    <source>
        <dbReference type="Proteomes" id="UP001251374"/>
    </source>
</evidence>
<comment type="caution">
    <text evidence="1">The sequence shown here is derived from an EMBL/GenBank/DDBJ whole genome shotgun (WGS) entry which is preliminary data.</text>
</comment>